<feature type="compositionally biased region" description="Basic and acidic residues" evidence="1">
    <location>
        <begin position="47"/>
        <end position="63"/>
    </location>
</feature>
<name>A0ABN7AS63_9HEMI</name>
<proteinExistence type="predicted"/>
<dbReference type="EMBL" id="AP028913">
    <property type="protein sequence ID" value="BES94187.1"/>
    <property type="molecule type" value="Genomic_DNA"/>
</dbReference>
<protein>
    <submittedName>
        <fullName evidence="2">Uncharacterized protein</fullName>
    </submittedName>
</protein>
<evidence type="ECO:0000313" key="2">
    <source>
        <dbReference type="EMBL" id="BES94187.1"/>
    </source>
</evidence>
<organism evidence="2 3">
    <name type="scientific">Nesidiocoris tenuis</name>
    <dbReference type="NCBI Taxonomy" id="355587"/>
    <lineage>
        <taxon>Eukaryota</taxon>
        <taxon>Metazoa</taxon>
        <taxon>Ecdysozoa</taxon>
        <taxon>Arthropoda</taxon>
        <taxon>Hexapoda</taxon>
        <taxon>Insecta</taxon>
        <taxon>Pterygota</taxon>
        <taxon>Neoptera</taxon>
        <taxon>Paraneoptera</taxon>
        <taxon>Hemiptera</taxon>
        <taxon>Heteroptera</taxon>
        <taxon>Panheteroptera</taxon>
        <taxon>Cimicomorpha</taxon>
        <taxon>Miridae</taxon>
        <taxon>Dicyphina</taxon>
        <taxon>Nesidiocoris</taxon>
    </lineage>
</organism>
<sequence>MSARLVLSATPNEYEAGRVNEMRKTVHTPRREDLGGKKGNELGGSEKTGREDAVSPCGRERGLPGKRREVLINWIGDVIRSRTITHGDTSAKSRHYSPSFQLGTDTRAGHGSS</sequence>
<feature type="compositionally biased region" description="Polar residues" evidence="1">
    <location>
        <begin position="82"/>
        <end position="104"/>
    </location>
</feature>
<keyword evidence="3" id="KW-1185">Reference proteome</keyword>
<accession>A0ABN7AS63</accession>
<feature type="region of interest" description="Disordered" evidence="1">
    <location>
        <begin position="82"/>
        <end position="113"/>
    </location>
</feature>
<feature type="compositionally biased region" description="Basic and acidic residues" evidence="1">
    <location>
        <begin position="15"/>
        <end position="40"/>
    </location>
</feature>
<evidence type="ECO:0000313" key="3">
    <source>
        <dbReference type="Proteomes" id="UP001307889"/>
    </source>
</evidence>
<gene>
    <name evidence="2" type="ORF">NTJ_06996</name>
</gene>
<feature type="region of interest" description="Disordered" evidence="1">
    <location>
        <begin position="1"/>
        <end position="63"/>
    </location>
</feature>
<reference evidence="2 3" key="1">
    <citation type="submission" date="2023-09" db="EMBL/GenBank/DDBJ databases">
        <title>Nesidiocoris tenuis whole genome shotgun sequence.</title>
        <authorList>
            <person name="Shibata T."/>
            <person name="Shimoda M."/>
            <person name="Kobayashi T."/>
            <person name="Uehara T."/>
        </authorList>
    </citation>
    <scope>NUCLEOTIDE SEQUENCE [LARGE SCALE GENOMIC DNA]</scope>
    <source>
        <strain evidence="2 3">Japan</strain>
    </source>
</reference>
<evidence type="ECO:0000256" key="1">
    <source>
        <dbReference type="SAM" id="MobiDB-lite"/>
    </source>
</evidence>
<dbReference type="Proteomes" id="UP001307889">
    <property type="component" value="Chromosome 5"/>
</dbReference>